<protein>
    <submittedName>
        <fullName evidence="2">Uncharacterized protein</fullName>
    </submittedName>
</protein>
<evidence type="ECO:0000313" key="3">
    <source>
        <dbReference type="Proteomes" id="UP000531561"/>
    </source>
</evidence>
<dbReference type="Proteomes" id="UP000531561">
    <property type="component" value="Unassembled WGS sequence"/>
</dbReference>
<name>A0A8H6AHY5_9HELO</name>
<feature type="region of interest" description="Disordered" evidence="1">
    <location>
        <begin position="1"/>
        <end position="35"/>
    </location>
</feature>
<evidence type="ECO:0000256" key="1">
    <source>
        <dbReference type="SAM" id="MobiDB-lite"/>
    </source>
</evidence>
<dbReference type="GeneID" id="59264668"/>
<dbReference type="EMBL" id="JABFCT010000028">
    <property type="protein sequence ID" value="KAF5867670.1"/>
    <property type="molecule type" value="Genomic_DNA"/>
</dbReference>
<gene>
    <name evidence="2" type="ORF">Bfra_010639</name>
</gene>
<accession>A0A8H6AHY5</accession>
<proteinExistence type="predicted"/>
<dbReference type="AlphaFoldDB" id="A0A8H6AHY5"/>
<feature type="compositionally biased region" description="Polar residues" evidence="1">
    <location>
        <begin position="11"/>
        <end position="23"/>
    </location>
</feature>
<comment type="caution">
    <text evidence="2">The sequence shown here is derived from an EMBL/GenBank/DDBJ whole genome shotgun (WGS) entry which is preliminary data.</text>
</comment>
<organism evidence="2 3">
    <name type="scientific">Botrytis fragariae</name>
    <dbReference type="NCBI Taxonomy" id="1964551"/>
    <lineage>
        <taxon>Eukaryota</taxon>
        <taxon>Fungi</taxon>
        <taxon>Dikarya</taxon>
        <taxon>Ascomycota</taxon>
        <taxon>Pezizomycotina</taxon>
        <taxon>Leotiomycetes</taxon>
        <taxon>Helotiales</taxon>
        <taxon>Sclerotiniaceae</taxon>
        <taxon>Botrytis</taxon>
    </lineage>
</organism>
<reference evidence="2 3" key="1">
    <citation type="journal article" date="2020" name="Phytopathology">
        <title>A high-quality genome resource of Botrytis fragariae, a new and rapidly spreading fungal pathogen causing strawberry gray mold in the U.S.A.</title>
        <authorList>
            <person name="Wu Y."/>
            <person name="Saski C.A."/>
            <person name="Schnabel G."/>
            <person name="Xiao S."/>
            <person name="Hu M."/>
        </authorList>
    </citation>
    <scope>NUCLEOTIDE SEQUENCE [LARGE SCALE GENOMIC DNA]</scope>
    <source>
        <strain evidence="2 3">BVB16</strain>
    </source>
</reference>
<evidence type="ECO:0000313" key="2">
    <source>
        <dbReference type="EMBL" id="KAF5867670.1"/>
    </source>
</evidence>
<keyword evidence="3" id="KW-1185">Reference proteome</keyword>
<sequence>MAPIGRYDGNGFQNRYGTPSHSVTDTHVDANDESGISQHGLSRCISKPLINKCCGVVVPFKSITNRPWNVTFVDKVAMLQDCNETEFPGYSCLQVTFSKL</sequence>
<dbReference type="RefSeq" id="XP_037186619.1">
    <property type="nucleotide sequence ID" value="XM_037340976.1"/>
</dbReference>